<keyword evidence="5 6" id="KW-0539">Nucleus</keyword>
<feature type="region of interest" description="Disordered" evidence="7">
    <location>
        <begin position="220"/>
        <end position="242"/>
    </location>
</feature>
<keyword evidence="3 6" id="KW-0698">rRNA processing</keyword>
<dbReference type="Pfam" id="PF04000">
    <property type="entry name" value="Sas10_Utp3"/>
    <property type="match status" value="1"/>
</dbReference>
<accession>A0A427XVD7</accession>
<dbReference type="AlphaFoldDB" id="A0A427XVD7"/>
<reference evidence="8 9" key="1">
    <citation type="submission" date="2018-11" db="EMBL/GenBank/DDBJ databases">
        <title>Genome sequence of Apiotrichum porosum DSM 27194.</title>
        <authorList>
            <person name="Aliyu H."/>
            <person name="Gorte O."/>
            <person name="Ochsenreither K."/>
        </authorList>
    </citation>
    <scope>NUCLEOTIDE SEQUENCE [LARGE SCALE GENOMIC DNA]</scope>
    <source>
        <strain evidence="8 9">DSM 27194</strain>
    </source>
</reference>
<dbReference type="GO" id="GO:0010468">
    <property type="term" value="P:regulation of gene expression"/>
    <property type="evidence" value="ECO:0007669"/>
    <property type="project" value="TreeGrafter"/>
</dbReference>
<comment type="caution">
    <text evidence="8">The sequence shown here is derived from an EMBL/GenBank/DDBJ whole genome shotgun (WGS) entry which is preliminary data.</text>
</comment>
<gene>
    <name evidence="8" type="ORF">EHS24_007762</name>
</gene>
<evidence type="ECO:0000256" key="1">
    <source>
        <dbReference type="ARBA" id="ARBA00004123"/>
    </source>
</evidence>
<feature type="compositionally biased region" description="Basic residues" evidence="7">
    <location>
        <begin position="225"/>
        <end position="242"/>
    </location>
</feature>
<evidence type="ECO:0000256" key="4">
    <source>
        <dbReference type="ARBA" id="ARBA00022884"/>
    </source>
</evidence>
<dbReference type="GO" id="GO:0003723">
    <property type="term" value="F:RNA binding"/>
    <property type="evidence" value="ECO:0007669"/>
    <property type="project" value="UniProtKB-UniRule"/>
</dbReference>
<evidence type="ECO:0000313" key="9">
    <source>
        <dbReference type="Proteomes" id="UP000279236"/>
    </source>
</evidence>
<dbReference type="GO" id="GO:0005730">
    <property type="term" value="C:nucleolus"/>
    <property type="evidence" value="ECO:0007669"/>
    <property type="project" value="TreeGrafter"/>
</dbReference>
<organism evidence="8 9">
    <name type="scientific">Apiotrichum porosum</name>
    <dbReference type="NCBI Taxonomy" id="105984"/>
    <lineage>
        <taxon>Eukaryota</taxon>
        <taxon>Fungi</taxon>
        <taxon>Dikarya</taxon>
        <taxon>Basidiomycota</taxon>
        <taxon>Agaricomycotina</taxon>
        <taxon>Tremellomycetes</taxon>
        <taxon>Trichosporonales</taxon>
        <taxon>Trichosporonaceae</taxon>
        <taxon>Apiotrichum</taxon>
    </lineage>
</organism>
<comment type="function">
    <text evidence="6">Required for exosome-dependent processing of pre-rRNA and small nucleolar RNA (snRNA) precursors. Involved in processing of 35S pre-rRNA at the A0, A1 and A2 sites.</text>
</comment>
<dbReference type="OrthoDB" id="1421013at2759"/>
<dbReference type="GO" id="GO:0003677">
    <property type="term" value="F:DNA binding"/>
    <property type="evidence" value="ECO:0007669"/>
    <property type="project" value="TreeGrafter"/>
</dbReference>
<proteinExistence type="inferred from homology"/>
<evidence type="ECO:0000256" key="2">
    <source>
        <dbReference type="ARBA" id="ARBA00009154"/>
    </source>
</evidence>
<evidence type="ECO:0000256" key="6">
    <source>
        <dbReference type="RuleBase" id="RU368003"/>
    </source>
</evidence>
<dbReference type="GeneID" id="39592305"/>
<dbReference type="PANTHER" id="PTHR15341:SF3">
    <property type="entry name" value="NUCLEAR NUCLEIC ACID-BINDING PROTEIN C1D"/>
    <property type="match status" value="1"/>
</dbReference>
<keyword evidence="4 6" id="KW-0694">RNA-binding</keyword>
<evidence type="ECO:0000256" key="5">
    <source>
        <dbReference type="ARBA" id="ARBA00023242"/>
    </source>
</evidence>
<evidence type="ECO:0000256" key="3">
    <source>
        <dbReference type="ARBA" id="ARBA00022552"/>
    </source>
</evidence>
<dbReference type="Proteomes" id="UP000279236">
    <property type="component" value="Unassembled WGS sequence"/>
</dbReference>
<dbReference type="PANTHER" id="PTHR15341">
    <property type="entry name" value="SUN-COR STEROID HORMONE RECEPTOR CO-REPRESSOR"/>
    <property type="match status" value="1"/>
</dbReference>
<comment type="similarity">
    <text evidence="2 6">Belongs to the C1D family.</text>
</comment>
<dbReference type="EMBL" id="RSCE01000005">
    <property type="protein sequence ID" value="RSH82767.1"/>
    <property type="molecule type" value="Genomic_DNA"/>
</dbReference>
<keyword evidence="9" id="KW-1185">Reference proteome</keyword>
<evidence type="ECO:0000313" key="8">
    <source>
        <dbReference type="EMBL" id="RSH82767.1"/>
    </source>
</evidence>
<comment type="subcellular location">
    <subcellularLocation>
        <location evidence="1 6">Nucleus</location>
    </subcellularLocation>
</comment>
<dbReference type="STRING" id="105984.A0A427XVD7"/>
<name>A0A427XVD7_9TREE</name>
<protein>
    <recommendedName>
        <fullName evidence="6">Exosome complex protein</fullName>
    </recommendedName>
</protein>
<sequence length="242" mass="25274">MAMDDPAAALAQLKTSLDGLEGALAPILSQPWNETLEGTTSVERAKMDVLLAYSINNLVWMYLRTRGIKPEEHAVSGELERLQAYYTKVRDVENPPRRTTSVDKDAAARVIKHAIPRSQRVDTDASASTSAAALARDQAIAATDDMMSRRFRFVATGGEKVLPGGGAAAAAAAGGEEADGDVVMAAAVDNGDGAPRGGAGAGAQAQAEAEALLADVDGQIEAAPRAKKGGAKKKNKKRKHVE</sequence>
<dbReference type="InterPro" id="IPR007146">
    <property type="entry name" value="Sas10/Utp3/C1D"/>
</dbReference>
<evidence type="ECO:0000256" key="7">
    <source>
        <dbReference type="SAM" id="MobiDB-lite"/>
    </source>
</evidence>
<dbReference type="InterPro" id="IPR011082">
    <property type="entry name" value="Exosome-assoc_fac/DNA_repair"/>
</dbReference>
<dbReference type="GO" id="GO:0000178">
    <property type="term" value="C:exosome (RNase complex)"/>
    <property type="evidence" value="ECO:0007669"/>
    <property type="project" value="TreeGrafter"/>
</dbReference>
<dbReference type="RefSeq" id="XP_028476999.1">
    <property type="nucleotide sequence ID" value="XM_028623106.1"/>
</dbReference>
<dbReference type="GO" id="GO:0000460">
    <property type="term" value="P:maturation of 5.8S rRNA"/>
    <property type="evidence" value="ECO:0007669"/>
    <property type="project" value="TreeGrafter"/>
</dbReference>